<dbReference type="KEGG" id="capn:CBG49_00785"/>
<dbReference type="AlphaFoldDB" id="A0A1Z4BKD5"/>
<evidence type="ECO:0008006" key="3">
    <source>
        <dbReference type="Google" id="ProtNLM"/>
    </source>
</evidence>
<evidence type="ECO:0000313" key="2">
    <source>
        <dbReference type="Proteomes" id="UP000197007"/>
    </source>
</evidence>
<organism evidence="1 2">
    <name type="scientific">Capnocytophaga endodontalis</name>
    <dbReference type="NCBI Taxonomy" id="2708117"/>
    <lineage>
        <taxon>Bacteria</taxon>
        <taxon>Pseudomonadati</taxon>
        <taxon>Bacteroidota</taxon>
        <taxon>Flavobacteriia</taxon>
        <taxon>Flavobacteriales</taxon>
        <taxon>Flavobacteriaceae</taxon>
        <taxon>Capnocytophaga</taxon>
    </lineage>
</organism>
<protein>
    <recommendedName>
        <fullName evidence="3">Lipopolysaccharide biosynthesis protein</fullName>
    </recommendedName>
</protein>
<keyword evidence="2" id="KW-1185">Reference proteome</keyword>
<reference evidence="2" key="1">
    <citation type="submission" date="2017-06" db="EMBL/GenBank/DDBJ databases">
        <title>Complete genome sequence of Capnocytophaga sp. KCOM 1579 (=ChDC OS43) isolated from a human refractory periapical abscess lesion.</title>
        <authorList>
            <person name="Kook J.-K."/>
            <person name="Park S.-N."/>
            <person name="Lim Y.K."/>
            <person name="Roh H."/>
        </authorList>
    </citation>
    <scope>NUCLEOTIDE SEQUENCE [LARGE SCALE GENOMIC DNA]</scope>
    <source>
        <strain evidence="2">ChDC OS43</strain>
    </source>
</reference>
<proteinExistence type="predicted"/>
<gene>
    <name evidence="1" type="ORF">CBG49_00785</name>
</gene>
<sequence length="330" mass="39105">MNFSNKKIILVMPPDFGVYKMLEDHLKKMSFSQVSVLAPTFRYKFKDRLLNFMQKSLFKNRAYKKQLIDIYYNIEVSNTLSSFAEGSVDYAIVIRPDKLNAATISRLHSVANKVIAYQWDGLARFPKVFKVIPLFKRFFVFDPEDYNRYKYQYPNLLLCTNFYFDTSEEKTLVNKNEVMYVGVYIQNRIDSLLKIVNKLSEYTQLSLNINLFNRGKDPLHHPFITFFSKGISYTQYLNITKKAAILLDIKTIEHSGLSFRIFEAIKYEKKLITDNPSVKQYDFYHPNNFYVFENDNFEGLTEFLENEYVPLVKNIKEMYSFENWVKCILS</sequence>
<evidence type="ECO:0000313" key="1">
    <source>
        <dbReference type="EMBL" id="ASF41733.1"/>
    </source>
</evidence>
<name>A0A1Z4BKD5_9FLAO</name>
<dbReference type="RefSeq" id="WP_088592956.1">
    <property type="nucleotide sequence ID" value="NZ_CP022022.1"/>
</dbReference>
<dbReference type="EMBL" id="CP022022">
    <property type="protein sequence ID" value="ASF41733.1"/>
    <property type="molecule type" value="Genomic_DNA"/>
</dbReference>
<accession>A0A1Z4BKD5</accession>
<dbReference type="Proteomes" id="UP000197007">
    <property type="component" value="Chromosome"/>
</dbReference>